<accession>A0ABP1E1J4</accession>
<evidence type="ECO:0000313" key="2">
    <source>
        <dbReference type="EMBL" id="CAL1713805.1"/>
    </source>
</evidence>
<gene>
    <name evidence="2" type="ORF">GFSPODELE1_LOCUS9490</name>
</gene>
<reference evidence="3" key="1">
    <citation type="submission" date="2024-04" db="EMBL/GenBank/DDBJ databases">
        <authorList>
            <person name="Shaw F."/>
            <person name="Minotto A."/>
        </authorList>
    </citation>
    <scope>NUCLEOTIDE SEQUENCE [LARGE SCALE GENOMIC DNA]</scope>
</reference>
<dbReference type="Proteomes" id="UP001497453">
    <property type="component" value="Chromosome 7"/>
</dbReference>
<evidence type="ECO:0000313" key="3">
    <source>
        <dbReference type="Proteomes" id="UP001497453"/>
    </source>
</evidence>
<protein>
    <submittedName>
        <fullName evidence="2">Uncharacterized protein</fullName>
    </submittedName>
</protein>
<dbReference type="EMBL" id="OZ037950">
    <property type="protein sequence ID" value="CAL1713805.1"/>
    <property type="molecule type" value="Genomic_DNA"/>
</dbReference>
<keyword evidence="3" id="KW-1185">Reference proteome</keyword>
<sequence length="122" mass="14937">MPFRPTNRYPHGLLSREEHVAFLEKWYEAHMAGPLPPSKKRRQRGEIFQIRGNLRRQFPGWHSNLKTIKSALASRREWREWREELLHERKEKLEVRREQKAQRKEGRERREKLLAKKEFSAI</sequence>
<name>A0ABP1E1J4_9APHY</name>
<proteinExistence type="predicted"/>
<organism evidence="2 3">
    <name type="scientific">Somion occarium</name>
    <dbReference type="NCBI Taxonomy" id="3059160"/>
    <lineage>
        <taxon>Eukaryota</taxon>
        <taxon>Fungi</taxon>
        <taxon>Dikarya</taxon>
        <taxon>Basidiomycota</taxon>
        <taxon>Agaricomycotina</taxon>
        <taxon>Agaricomycetes</taxon>
        <taxon>Polyporales</taxon>
        <taxon>Cerrenaceae</taxon>
        <taxon>Somion</taxon>
    </lineage>
</organism>
<evidence type="ECO:0000256" key="1">
    <source>
        <dbReference type="SAM" id="MobiDB-lite"/>
    </source>
</evidence>
<feature type="region of interest" description="Disordered" evidence="1">
    <location>
        <begin position="92"/>
        <end position="122"/>
    </location>
</feature>